<feature type="domain" description="SET" evidence="9">
    <location>
        <begin position="314"/>
        <end position="441"/>
    </location>
</feature>
<evidence type="ECO:0000256" key="4">
    <source>
        <dbReference type="ARBA" id="ARBA00022679"/>
    </source>
</evidence>
<keyword evidence="5" id="KW-0949">S-adenosyl-L-methionine</keyword>
<dbReference type="Proteomes" id="UP000076761">
    <property type="component" value="Unassembled WGS sequence"/>
</dbReference>
<evidence type="ECO:0000256" key="6">
    <source>
        <dbReference type="ARBA" id="ARBA00022723"/>
    </source>
</evidence>
<dbReference type="PROSITE" id="PS50280">
    <property type="entry name" value="SET"/>
    <property type="match status" value="1"/>
</dbReference>
<evidence type="ECO:0000259" key="10">
    <source>
        <dbReference type="PROSITE" id="PS50867"/>
    </source>
</evidence>
<dbReference type="PANTHER" id="PTHR46223">
    <property type="entry name" value="HISTONE-LYSINE N-METHYLTRANSFERASE SUV39H"/>
    <property type="match status" value="1"/>
</dbReference>
<dbReference type="InterPro" id="IPR001214">
    <property type="entry name" value="SET_dom"/>
</dbReference>
<dbReference type="InterPro" id="IPR007728">
    <property type="entry name" value="Pre-SET_dom"/>
</dbReference>
<evidence type="ECO:0000256" key="1">
    <source>
        <dbReference type="ARBA" id="ARBA00004286"/>
    </source>
</evidence>
<dbReference type="GO" id="GO:0005694">
    <property type="term" value="C:chromosome"/>
    <property type="evidence" value="ECO:0007669"/>
    <property type="project" value="UniProtKB-SubCell"/>
</dbReference>
<name>A0A165RWD0_9AGAM</name>
<dbReference type="AlphaFoldDB" id="A0A165RWD0"/>
<keyword evidence="4" id="KW-0808">Transferase</keyword>
<keyword evidence="13" id="KW-1185">Reference proteome</keyword>
<dbReference type="EMBL" id="KV425578">
    <property type="protein sequence ID" value="KZT24356.1"/>
    <property type="molecule type" value="Genomic_DNA"/>
</dbReference>
<dbReference type="STRING" id="1314782.A0A165RWD0"/>
<feature type="compositionally biased region" description="Acidic residues" evidence="8">
    <location>
        <begin position="13"/>
        <end position="23"/>
    </location>
</feature>
<keyword evidence="6" id="KW-0479">Metal-binding</keyword>
<dbReference type="PROSITE" id="PS50867">
    <property type="entry name" value="PRE_SET"/>
    <property type="match status" value="1"/>
</dbReference>
<comment type="subcellular location">
    <subcellularLocation>
        <location evidence="1">Chromosome</location>
    </subcellularLocation>
</comment>
<keyword evidence="2" id="KW-0158">Chromosome</keyword>
<feature type="region of interest" description="Disordered" evidence="8">
    <location>
        <begin position="140"/>
        <end position="164"/>
    </location>
</feature>
<evidence type="ECO:0000256" key="7">
    <source>
        <dbReference type="ARBA" id="ARBA00022833"/>
    </source>
</evidence>
<evidence type="ECO:0000256" key="5">
    <source>
        <dbReference type="ARBA" id="ARBA00022691"/>
    </source>
</evidence>
<feature type="compositionally biased region" description="Basic and acidic residues" evidence="8">
    <location>
        <begin position="1"/>
        <end position="12"/>
    </location>
</feature>
<dbReference type="OrthoDB" id="308383at2759"/>
<dbReference type="GO" id="GO:0032259">
    <property type="term" value="P:methylation"/>
    <property type="evidence" value="ECO:0007669"/>
    <property type="project" value="UniProtKB-KW"/>
</dbReference>
<sequence length="478" mass="54723">MRGPHDLWKVSDTEEEDFGDDTDEWPVDGIVGEEVDLMGVSRYEVRWDNWKRQDGTNTTWTKRMHDRPDLIENWVKYQEKKRKRAAKESTDVVLEPLNIIDVHNIRTAKCSQAIEEKIERRQSTNLARFANWDLVGRASTSRSSTARSESSRSKRSWSSTIDLEDDDPYPHASHDFTFPRLPSLSEKWNSAARATGAASISITNEIDDEIIPPVIDDFEYLENRYSYPEDISSLVAHPEDFLVSCDCKFCTDAANCECQEALDVDHDRMFAYTPEGLFTFRIPPGFEVIECNMNCKCQKHGRCINRVAQKPRDTPIDIFKTEDRGWGARATVDLPKGKVLGIYTGRVIHREELENLVPGHKSYTFNLDAREYPEDEDPAQKYTVDAYARGNWTRFINHSCSPNVQVYPVVYDTIPEQNIPYLAFVTIVDIPAYNELLLDYDPAFVPQAVKGKKKHSRPSKTAVPCACGAANCRGWLQY</sequence>
<dbReference type="Pfam" id="PF00856">
    <property type="entry name" value="SET"/>
    <property type="match status" value="1"/>
</dbReference>
<dbReference type="SMART" id="SM00317">
    <property type="entry name" value="SET"/>
    <property type="match status" value="1"/>
</dbReference>
<feature type="domain" description="Pre-SET" evidence="10">
    <location>
        <begin position="243"/>
        <end position="311"/>
    </location>
</feature>
<dbReference type="SMART" id="SM00508">
    <property type="entry name" value="PostSET"/>
    <property type="match status" value="1"/>
</dbReference>
<accession>A0A165RWD0</accession>
<evidence type="ECO:0000259" key="11">
    <source>
        <dbReference type="PROSITE" id="PS50868"/>
    </source>
</evidence>
<dbReference type="Pfam" id="PF05033">
    <property type="entry name" value="Pre-SET"/>
    <property type="match status" value="1"/>
</dbReference>
<keyword evidence="7" id="KW-0862">Zinc</keyword>
<dbReference type="GO" id="GO:0008270">
    <property type="term" value="F:zinc ion binding"/>
    <property type="evidence" value="ECO:0007669"/>
    <property type="project" value="InterPro"/>
</dbReference>
<evidence type="ECO:0000313" key="13">
    <source>
        <dbReference type="Proteomes" id="UP000076761"/>
    </source>
</evidence>
<dbReference type="PROSITE" id="PS50868">
    <property type="entry name" value="POST_SET"/>
    <property type="match status" value="1"/>
</dbReference>
<organism evidence="12 13">
    <name type="scientific">Neolentinus lepideus HHB14362 ss-1</name>
    <dbReference type="NCBI Taxonomy" id="1314782"/>
    <lineage>
        <taxon>Eukaryota</taxon>
        <taxon>Fungi</taxon>
        <taxon>Dikarya</taxon>
        <taxon>Basidiomycota</taxon>
        <taxon>Agaricomycotina</taxon>
        <taxon>Agaricomycetes</taxon>
        <taxon>Gloeophyllales</taxon>
        <taxon>Gloeophyllaceae</taxon>
        <taxon>Neolentinus</taxon>
    </lineage>
</organism>
<dbReference type="PANTHER" id="PTHR46223:SF3">
    <property type="entry name" value="HISTONE-LYSINE N-METHYLTRANSFERASE SET-23"/>
    <property type="match status" value="1"/>
</dbReference>
<dbReference type="InterPro" id="IPR050973">
    <property type="entry name" value="H3K9_Histone-Lys_N-MTase"/>
</dbReference>
<feature type="domain" description="Post-SET" evidence="11">
    <location>
        <begin position="461"/>
        <end position="477"/>
    </location>
</feature>
<dbReference type="GO" id="GO:0005634">
    <property type="term" value="C:nucleus"/>
    <property type="evidence" value="ECO:0007669"/>
    <property type="project" value="InterPro"/>
</dbReference>
<dbReference type="SUPFAM" id="SSF82199">
    <property type="entry name" value="SET domain"/>
    <property type="match status" value="1"/>
</dbReference>
<keyword evidence="3" id="KW-0489">Methyltransferase</keyword>
<protein>
    <submittedName>
        <fullName evidence="12">SET domain-containing protein</fullName>
    </submittedName>
</protein>
<dbReference type="InParanoid" id="A0A165RWD0"/>
<evidence type="ECO:0000313" key="12">
    <source>
        <dbReference type="EMBL" id="KZT24356.1"/>
    </source>
</evidence>
<dbReference type="GO" id="GO:0042054">
    <property type="term" value="F:histone methyltransferase activity"/>
    <property type="evidence" value="ECO:0007669"/>
    <property type="project" value="InterPro"/>
</dbReference>
<gene>
    <name evidence="12" type="ORF">NEOLEDRAFT_436753</name>
</gene>
<proteinExistence type="predicted"/>
<dbReference type="InterPro" id="IPR003616">
    <property type="entry name" value="Post-SET_dom"/>
</dbReference>
<evidence type="ECO:0000256" key="8">
    <source>
        <dbReference type="SAM" id="MobiDB-lite"/>
    </source>
</evidence>
<evidence type="ECO:0000256" key="3">
    <source>
        <dbReference type="ARBA" id="ARBA00022603"/>
    </source>
</evidence>
<reference evidence="12 13" key="1">
    <citation type="journal article" date="2016" name="Mol. Biol. Evol.">
        <title>Comparative Genomics of Early-Diverging Mushroom-Forming Fungi Provides Insights into the Origins of Lignocellulose Decay Capabilities.</title>
        <authorList>
            <person name="Nagy L.G."/>
            <person name="Riley R."/>
            <person name="Tritt A."/>
            <person name="Adam C."/>
            <person name="Daum C."/>
            <person name="Floudas D."/>
            <person name="Sun H."/>
            <person name="Yadav J.S."/>
            <person name="Pangilinan J."/>
            <person name="Larsson K.H."/>
            <person name="Matsuura K."/>
            <person name="Barry K."/>
            <person name="Labutti K."/>
            <person name="Kuo R."/>
            <person name="Ohm R.A."/>
            <person name="Bhattacharya S.S."/>
            <person name="Shirouzu T."/>
            <person name="Yoshinaga Y."/>
            <person name="Martin F.M."/>
            <person name="Grigoriev I.V."/>
            <person name="Hibbett D.S."/>
        </authorList>
    </citation>
    <scope>NUCLEOTIDE SEQUENCE [LARGE SCALE GENOMIC DNA]</scope>
    <source>
        <strain evidence="12 13">HHB14362 ss-1</strain>
    </source>
</reference>
<dbReference type="Gene3D" id="2.170.270.10">
    <property type="entry name" value="SET domain"/>
    <property type="match status" value="1"/>
</dbReference>
<feature type="region of interest" description="Disordered" evidence="8">
    <location>
        <begin position="1"/>
        <end position="23"/>
    </location>
</feature>
<dbReference type="InterPro" id="IPR046341">
    <property type="entry name" value="SET_dom_sf"/>
</dbReference>
<evidence type="ECO:0000256" key="2">
    <source>
        <dbReference type="ARBA" id="ARBA00022454"/>
    </source>
</evidence>
<evidence type="ECO:0000259" key="9">
    <source>
        <dbReference type="PROSITE" id="PS50280"/>
    </source>
</evidence>